<dbReference type="GO" id="GO:0003887">
    <property type="term" value="F:DNA-directed DNA polymerase activity"/>
    <property type="evidence" value="ECO:0007669"/>
    <property type="project" value="UniProtKB-EC"/>
</dbReference>
<dbReference type="Gene3D" id="3.30.420.10">
    <property type="entry name" value="Ribonuclease H-like superfamily/Ribonuclease H"/>
    <property type="match status" value="1"/>
</dbReference>
<dbReference type="GO" id="GO:0004527">
    <property type="term" value="F:exonuclease activity"/>
    <property type="evidence" value="ECO:0007669"/>
    <property type="project" value="UniProtKB-ARBA"/>
</dbReference>
<feature type="domain" description="Exonuclease" evidence="1">
    <location>
        <begin position="67"/>
        <end position="231"/>
    </location>
</feature>
<dbReference type="GO" id="GO:0003676">
    <property type="term" value="F:nucleic acid binding"/>
    <property type="evidence" value="ECO:0007669"/>
    <property type="project" value="InterPro"/>
</dbReference>
<sequence>MIIEARLINFEVKEEQNHQKESEQLNFLDETTKEIANEKEKDLGVKSPLQSKDERFGILRNEHFPENILILDTETTGLDNENDDCLEVGSILFNVKSRSVLAQQSFLLPVEINNAEKINNIPAEITRLPQPLSEAIKYFESLVRVSNVIVAHNAEFDKKWFGLKKLPQIEKPWICSMDDITWPADRQLKTRPSVRDLALAYGVPVWNAHRALTDCIYLAEVFIRCTELEKLLIRALEPKVLLRAEISYEDRYLAKNAGFRWNDAIKGAWSRKMSRRDKEKLEFPVHEVDFHA</sequence>
<organism evidence="2 3">
    <name type="scientific">Prochlorococcus marinus (strain NATL1A)</name>
    <dbReference type="NCBI Taxonomy" id="167555"/>
    <lineage>
        <taxon>Bacteria</taxon>
        <taxon>Bacillati</taxon>
        <taxon>Cyanobacteriota</taxon>
        <taxon>Cyanophyceae</taxon>
        <taxon>Synechococcales</taxon>
        <taxon>Prochlorococcaceae</taxon>
        <taxon>Prochlorococcus</taxon>
    </lineage>
</organism>
<keyword evidence="2" id="KW-0548">Nucleotidyltransferase</keyword>
<dbReference type="eggNOG" id="COG0847">
    <property type="taxonomic scope" value="Bacteria"/>
</dbReference>
<dbReference type="AlphaFoldDB" id="A2C180"/>
<dbReference type="SUPFAM" id="SSF53098">
    <property type="entry name" value="Ribonuclease H-like"/>
    <property type="match status" value="1"/>
</dbReference>
<gene>
    <name evidence="2" type="primary">dnaQ</name>
    <name evidence="2" type="ordered locus">NATL1_06801</name>
</gene>
<dbReference type="Pfam" id="PF00929">
    <property type="entry name" value="RNase_T"/>
    <property type="match status" value="1"/>
</dbReference>
<dbReference type="HOGENOM" id="CLU_062227_0_0_3"/>
<reference evidence="3" key="1">
    <citation type="journal article" date="2007" name="PLoS Genet.">
        <title>Patterns and implications of gene gain and loss in the evolution of Prochlorococcus.</title>
        <authorList>
            <person name="Kettler G.C."/>
            <person name="Martiny A.C."/>
            <person name="Huang K."/>
            <person name="Zucker J."/>
            <person name="Coleman M.L."/>
            <person name="Rodrigue S."/>
            <person name="Chen F."/>
            <person name="Lapidus A."/>
            <person name="Ferriera S."/>
            <person name="Johnson J."/>
            <person name="Steglich C."/>
            <person name="Church G.M."/>
            <person name="Richardson P."/>
            <person name="Chisholm S.W."/>
        </authorList>
    </citation>
    <scope>NUCLEOTIDE SEQUENCE [LARGE SCALE GENOMIC DNA]</scope>
    <source>
        <strain evidence="3">NATL1A</strain>
    </source>
</reference>
<name>A2C180_PROM1</name>
<accession>A2C180</accession>
<protein>
    <submittedName>
        <fullName evidence="2">Possible DNA polymerase III, epsilon subunit</fullName>
        <ecNumber evidence="2">2.7.7.7</ecNumber>
    </submittedName>
</protein>
<dbReference type="Proteomes" id="UP000002592">
    <property type="component" value="Chromosome"/>
</dbReference>
<dbReference type="KEGG" id="pme:NATL1_06801"/>
<dbReference type="InterPro" id="IPR036397">
    <property type="entry name" value="RNaseH_sf"/>
</dbReference>
<keyword evidence="2" id="KW-0808">Transferase</keyword>
<dbReference type="InterPro" id="IPR012337">
    <property type="entry name" value="RNaseH-like_sf"/>
</dbReference>
<dbReference type="InterPro" id="IPR013520">
    <property type="entry name" value="Ribonucl_H"/>
</dbReference>
<proteinExistence type="predicted"/>
<evidence type="ECO:0000313" key="2">
    <source>
        <dbReference type="EMBL" id="ABM75240.1"/>
    </source>
</evidence>
<dbReference type="EMBL" id="CP000553">
    <property type="protein sequence ID" value="ABM75240.1"/>
    <property type="molecule type" value="Genomic_DNA"/>
</dbReference>
<dbReference type="EC" id="2.7.7.7" evidence="2"/>
<dbReference type="RefSeq" id="WP_011823401.1">
    <property type="nucleotide sequence ID" value="NC_008819.1"/>
</dbReference>
<evidence type="ECO:0000313" key="3">
    <source>
        <dbReference type="Proteomes" id="UP000002592"/>
    </source>
</evidence>
<dbReference type="CDD" id="cd06127">
    <property type="entry name" value="DEDDh"/>
    <property type="match status" value="1"/>
</dbReference>
<evidence type="ECO:0000259" key="1">
    <source>
        <dbReference type="SMART" id="SM00479"/>
    </source>
</evidence>
<dbReference type="SMART" id="SM00479">
    <property type="entry name" value="EXOIII"/>
    <property type="match status" value="1"/>
</dbReference>